<evidence type="ECO:0000259" key="6">
    <source>
        <dbReference type="Pfam" id="PF01490"/>
    </source>
</evidence>
<dbReference type="OrthoDB" id="655540at2759"/>
<keyword evidence="8" id="KW-1185">Reference proteome</keyword>
<feature type="transmembrane region" description="Helical" evidence="5">
    <location>
        <begin position="49"/>
        <end position="74"/>
    </location>
</feature>
<dbReference type="AlphaFoldDB" id="A0A3M6UT24"/>
<dbReference type="PANTHER" id="PTHR22950:SF703">
    <property type="entry name" value="AMINO ACID TRANSPORTER TRANSMEMBRANE DOMAIN-CONTAINING PROTEIN"/>
    <property type="match status" value="1"/>
</dbReference>
<gene>
    <name evidence="7" type="ORF">pdam_00009953</name>
</gene>
<sequence>MLQVFNFCVLGVGWCRKHISACVNPRFVAYGKNITSNILESVKYEGHDAAAVMLDIVLVLITLHLLLSFVIVINPVSQSFEEFLSIPPGFSVKRCLLRTAIMCFILGIGELIPKFGPILSLIGGSTITALTFVFPCLFYLRIERNIPLHIKVFLYELIAVGIFGGCSTVFKSDGISNAMHTQIIKQAIAVATLALIAIPQKCLGVPSHEYGSRTAKQITSQIRNSPVFPTSATCRLTRFAKFPAARIKSTTHTPSHNIKTVTSDKT</sequence>
<feature type="domain" description="Amino acid transporter transmembrane" evidence="6">
    <location>
        <begin position="27"/>
        <end position="144"/>
    </location>
</feature>
<proteinExistence type="predicted"/>
<keyword evidence="3 5" id="KW-1133">Transmembrane helix</keyword>
<evidence type="ECO:0000256" key="4">
    <source>
        <dbReference type="ARBA" id="ARBA00023136"/>
    </source>
</evidence>
<dbReference type="Pfam" id="PF01490">
    <property type="entry name" value="Aa_trans"/>
    <property type="match status" value="1"/>
</dbReference>
<reference evidence="7 8" key="1">
    <citation type="journal article" date="2018" name="Sci. Rep.">
        <title>Comparative analysis of the Pocillopora damicornis genome highlights role of immune system in coral evolution.</title>
        <authorList>
            <person name="Cunning R."/>
            <person name="Bay R.A."/>
            <person name="Gillette P."/>
            <person name="Baker A.C."/>
            <person name="Traylor-Knowles N."/>
        </authorList>
    </citation>
    <scope>NUCLEOTIDE SEQUENCE [LARGE SCALE GENOMIC DNA]</scope>
    <source>
        <strain evidence="7">RSMAS</strain>
        <tissue evidence="7">Whole animal</tissue>
    </source>
</reference>
<dbReference type="GO" id="GO:0015179">
    <property type="term" value="F:L-amino acid transmembrane transporter activity"/>
    <property type="evidence" value="ECO:0007669"/>
    <property type="project" value="TreeGrafter"/>
</dbReference>
<dbReference type="InterPro" id="IPR013057">
    <property type="entry name" value="AA_transpt_TM"/>
</dbReference>
<feature type="transmembrane region" description="Helical" evidence="5">
    <location>
        <begin position="152"/>
        <end position="170"/>
    </location>
</feature>
<feature type="transmembrane region" description="Helical" evidence="5">
    <location>
        <begin position="118"/>
        <end position="140"/>
    </location>
</feature>
<feature type="transmembrane region" description="Helical" evidence="5">
    <location>
        <begin position="95"/>
        <end position="112"/>
    </location>
</feature>
<keyword evidence="2 5" id="KW-0812">Transmembrane</keyword>
<evidence type="ECO:0000256" key="1">
    <source>
        <dbReference type="ARBA" id="ARBA00004141"/>
    </source>
</evidence>
<comment type="caution">
    <text evidence="7">The sequence shown here is derived from an EMBL/GenBank/DDBJ whole genome shotgun (WGS) entry which is preliminary data.</text>
</comment>
<dbReference type="STRING" id="46731.A0A3M6UT24"/>
<evidence type="ECO:0000256" key="2">
    <source>
        <dbReference type="ARBA" id="ARBA00022692"/>
    </source>
</evidence>
<dbReference type="EMBL" id="RCHS01000794">
    <property type="protein sequence ID" value="RMX56795.1"/>
    <property type="molecule type" value="Genomic_DNA"/>
</dbReference>
<accession>A0A3M6UT24</accession>
<evidence type="ECO:0000313" key="8">
    <source>
        <dbReference type="Proteomes" id="UP000275408"/>
    </source>
</evidence>
<evidence type="ECO:0000256" key="3">
    <source>
        <dbReference type="ARBA" id="ARBA00022989"/>
    </source>
</evidence>
<dbReference type="GO" id="GO:0005774">
    <property type="term" value="C:vacuolar membrane"/>
    <property type="evidence" value="ECO:0007669"/>
    <property type="project" value="TreeGrafter"/>
</dbReference>
<evidence type="ECO:0000256" key="5">
    <source>
        <dbReference type="SAM" id="Phobius"/>
    </source>
</evidence>
<dbReference type="Proteomes" id="UP000275408">
    <property type="component" value="Unassembled WGS sequence"/>
</dbReference>
<evidence type="ECO:0000313" key="7">
    <source>
        <dbReference type="EMBL" id="RMX56795.1"/>
    </source>
</evidence>
<dbReference type="PANTHER" id="PTHR22950">
    <property type="entry name" value="AMINO ACID TRANSPORTER"/>
    <property type="match status" value="1"/>
</dbReference>
<organism evidence="7 8">
    <name type="scientific">Pocillopora damicornis</name>
    <name type="common">Cauliflower coral</name>
    <name type="synonym">Millepora damicornis</name>
    <dbReference type="NCBI Taxonomy" id="46731"/>
    <lineage>
        <taxon>Eukaryota</taxon>
        <taxon>Metazoa</taxon>
        <taxon>Cnidaria</taxon>
        <taxon>Anthozoa</taxon>
        <taxon>Hexacorallia</taxon>
        <taxon>Scleractinia</taxon>
        <taxon>Astrocoeniina</taxon>
        <taxon>Pocilloporidae</taxon>
        <taxon>Pocillopora</taxon>
    </lineage>
</organism>
<comment type="subcellular location">
    <subcellularLocation>
        <location evidence="1">Membrane</location>
        <topology evidence="1">Multi-pass membrane protein</topology>
    </subcellularLocation>
</comment>
<name>A0A3M6UT24_POCDA</name>
<protein>
    <recommendedName>
        <fullName evidence="6">Amino acid transporter transmembrane domain-containing protein</fullName>
    </recommendedName>
</protein>
<keyword evidence="4 5" id="KW-0472">Membrane</keyword>